<evidence type="ECO:0000313" key="2">
    <source>
        <dbReference type="Proteomes" id="UP000597444"/>
    </source>
</evidence>
<sequence length="288" mass="33454">MLVPLVKPSLQKTPNAYVKELKKELIRFFAEVAFEKPDATGPNPLESYLQSLLDFLLSLNNQIHDRESAQYRPHFQAIINRITQDCTEIITETIYVTRSVPIYQQIPVYKEIEEIDYTRPIEKEEIEYVQESYWSDTNDPIEFLDSIFDGNTGRVQRWRTIEKKRKVVIGYETRTRSVLDGYERVCTDSIFSSEPAGTRVVETHYHPFGVRGIALLAACCHVIVAQSTDMQSPQAIEQLYEQIVDKLQEPLANYRLLSAIRVVQVLKKFADVLFTPLFQENIKRFSHM</sequence>
<dbReference type="RefSeq" id="WP_220205160.1">
    <property type="nucleotide sequence ID" value="NZ_BNJK01000001.1"/>
</dbReference>
<gene>
    <name evidence="1" type="ORF">KSF_044670</name>
</gene>
<accession>A0A8J3N0P0</accession>
<name>A0A8J3N0P0_9CHLR</name>
<organism evidence="1 2">
    <name type="scientific">Reticulibacter mediterranei</name>
    <dbReference type="NCBI Taxonomy" id="2778369"/>
    <lineage>
        <taxon>Bacteria</taxon>
        <taxon>Bacillati</taxon>
        <taxon>Chloroflexota</taxon>
        <taxon>Ktedonobacteria</taxon>
        <taxon>Ktedonobacterales</taxon>
        <taxon>Reticulibacteraceae</taxon>
        <taxon>Reticulibacter</taxon>
    </lineage>
</organism>
<comment type="caution">
    <text evidence="1">The sequence shown here is derived from an EMBL/GenBank/DDBJ whole genome shotgun (WGS) entry which is preliminary data.</text>
</comment>
<protein>
    <submittedName>
        <fullName evidence="1">Uncharacterized protein</fullName>
    </submittedName>
</protein>
<keyword evidence="2" id="KW-1185">Reference proteome</keyword>
<dbReference type="Proteomes" id="UP000597444">
    <property type="component" value="Unassembled WGS sequence"/>
</dbReference>
<reference evidence="1" key="1">
    <citation type="submission" date="2020-10" db="EMBL/GenBank/DDBJ databases">
        <title>Taxonomic study of unclassified bacteria belonging to the class Ktedonobacteria.</title>
        <authorList>
            <person name="Yabe S."/>
            <person name="Wang C.M."/>
            <person name="Zheng Y."/>
            <person name="Sakai Y."/>
            <person name="Cavaletti L."/>
            <person name="Monciardini P."/>
            <person name="Donadio S."/>
        </authorList>
    </citation>
    <scope>NUCLEOTIDE SEQUENCE</scope>
    <source>
        <strain evidence="1">ID150040</strain>
    </source>
</reference>
<dbReference type="EMBL" id="BNJK01000001">
    <property type="protein sequence ID" value="GHO94419.1"/>
    <property type="molecule type" value="Genomic_DNA"/>
</dbReference>
<dbReference type="AlphaFoldDB" id="A0A8J3N0P0"/>
<evidence type="ECO:0000313" key="1">
    <source>
        <dbReference type="EMBL" id="GHO94419.1"/>
    </source>
</evidence>
<proteinExistence type="predicted"/>